<reference evidence="10" key="1">
    <citation type="journal article" date="2021" name="PeerJ">
        <title>Extensive microbial diversity within the chicken gut microbiome revealed by metagenomics and culture.</title>
        <authorList>
            <person name="Gilroy R."/>
            <person name="Ravi A."/>
            <person name="Getino M."/>
            <person name="Pursley I."/>
            <person name="Horton D.L."/>
            <person name="Alikhan N.F."/>
            <person name="Baker D."/>
            <person name="Gharbi K."/>
            <person name="Hall N."/>
            <person name="Watson M."/>
            <person name="Adriaenssens E.M."/>
            <person name="Foster-Nyarko E."/>
            <person name="Jarju S."/>
            <person name="Secka A."/>
            <person name="Antonio M."/>
            <person name="Oren A."/>
            <person name="Chaudhuri R.R."/>
            <person name="La Ragione R."/>
            <person name="Hildebrand F."/>
            <person name="Pallen M.J."/>
        </authorList>
    </citation>
    <scope>NUCLEOTIDE SEQUENCE</scope>
    <source>
        <strain evidence="10">1193</strain>
    </source>
</reference>
<evidence type="ECO:0000259" key="9">
    <source>
        <dbReference type="Pfam" id="PF16078"/>
    </source>
</evidence>
<comment type="caution">
    <text evidence="10">The sequence shown here is derived from an EMBL/GenBank/DDBJ whole genome shotgun (WGS) entry which is preliminary data.</text>
</comment>
<dbReference type="Proteomes" id="UP000824248">
    <property type="component" value="Unassembled WGS sequence"/>
</dbReference>
<dbReference type="AlphaFoldDB" id="A0A9D1WPA9"/>
<comment type="similarity">
    <text evidence="3">Belongs to the alpha-ketoglutarate dehydrogenase family.</text>
</comment>
<comment type="cofactor">
    <cofactor evidence="1">
        <name>thiamine diphosphate</name>
        <dbReference type="ChEBI" id="CHEBI:58937"/>
    </cofactor>
</comment>
<dbReference type="EMBL" id="DXFC01000327">
    <property type="protein sequence ID" value="HIX62763.1"/>
    <property type="molecule type" value="Genomic_DNA"/>
</dbReference>
<keyword evidence="7" id="KW-0786">Thiamine pyrophosphate</keyword>
<evidence type="ECO:0000256" key="4">
    <source>
        <dbReference type="ARBA" id="ARBA00012280"/>
    </source>
</evidence>
<evidence type="ECO:0000313" key="11">
    <source>
        <dbReference type="Proteomes" id="UP000824248"/>
    </source>
</evidence>
<reference evidence="10" key="2">
    <citation type="submission" date="2021-04" db="EMBL/GenBank/DDBJ databases">
        <authorList>
            <person name="Gilroy R."/>
        </authorList>
    </citation>
    <scope>NUCLEOTIDE SEQUENCE</scope>
    <source>
        <strain evidence="10">1193</strain>
    </source>
</reference>
<comment type="function">
    <text evidence="2">E1 component of the 2-oxoglutarate dehydrogenase (OGDH) complex which catalyzes the decarboxylation of 2-oxoglutarate, the first step in the conversion of 2-oxoglutarate to succinyl-CoA and CO(2).</text>
</comment>
<dbReference type="PANTHER" id="PTHR23152">
    <property type="entry name" value="2-OXOGLUTARATE DEHYDROGENASE"/>
    <property type="match status" value="1"/>
</dbReference>
<dbReference type="InterPro" id="IPR032106">
    <property type="entry name" value="2-oxogl_dehyd_N"/>
</dbReference>
<evidence type="ECO:0000256" key="1">
    <source>
        <dbReference type="ARBA" id="ARBA00001964"/>
    </source>
</evidence>
<dbReference type="SUPFAM" id="SSF52518">
    <property type="entry name" value="Thiamin diphosphate-binding fold (THDP-binding)"/>
    <property type="match status" value="1"/>
</dbReference>
<dbReference type="Pfam" id="PF16078">
    <property type="entry name" value="2-oxogl_dehyd_N"/>
    <property type="match status" value="1"/>
</dbReference>
<proteinExistence type="inferred from homology"/>
<sequence length="182" mass="20787">MQQGIMELMWSSSHVSGSNVHYVEALYEQYLADPASVPEEWRSYFEQLPDVAGNSGRDIPLSPVRDQFQQLARMRRSTAAVPVDSDESKKQVKVLQLINAYRFRGHQKADIDPLKLRTQAHVPDLDLSFHQLSEADLDTEFQTGSFFLGMDRAPLREIVEALEQTYCRSIGCEIMHIVDTEE</sequence>
<evidence type="ECO:0000256" key="6">
    <source>
        <dbReference type="ARBA" id="ARBA00023002"/>
    </source>
</evidence>
<dbReference type="PANTHER" id="PTHR23152:SF4">
    <property type="entry name" value="2-OXOADIPATE DEHYDROGENASE COMPLEX COMPONENT E1"/>
    <property type="match status" value="1"/>
</dbReference>
<dbReference type="GO" id="GO:0030976">
    <property type="term" value="F:thiamine pyrophosphate binding"/>
    <property type="evidence" value="ECO:0007669"/>
    <property type="project" value="InterPro"/>
</dbReference>
<accession>A0A9D1WPA9</accession>
<dbReference type="EC" id="1.2.4.2" evidence="4"/>
<name>A0A9D1WPA9_9GAMM</name>
<evidence type="ECO:0000256" key="2">
    <source>
        <dbReference type="ARBA" id="ARBA00003906"/>
    </source>
</evidence>
<keyword evidence="6" id="KW-0560">Oxidoreductase</keyword>
<feature type="non-terminal residue" evidence="10">
    <location>
        <position position="182"/>
    </location>
</feature>
<dbReference type="GO" id="GO:0006099">
    <property type="term" value="P:tricarboxylic acid cycle"/>
    <property type="evidence" value="ECO:0007669"/>
    <property type="project" value="TreeGrafter"/>
</dbReference>
<dbReference type="GO" id="GO:0005829">
    <property type="term" value="C:cytosol"/>
    <property type="evidence" value="ECO:0007669"/>
    <property type="project" value="TreeGrafter"/>
</dbReference>
<dbReference type="FunFam" id="1.10.287.1150:FF:000004">
    <property type="entry name" value="2-oxoglutarate dehydrogenase E1 component"/>
    <property type="match status" value="1"/>
</dbReference>
<dbReference type="GO" id="GO:0045252">
    <property type="term" value="C:oxoglutarate dehydrogenase complex"/>
    <property type="evidence" value="ECO:0007669"/>
    <property type="project" value="TreeGrafter"/>
</dbReference>
<dbReference type="GO" id="GO:0004591">
    <property type="term" value="F:oxoglutarate dehydrogenase (succinyl-transferring) activity"/>
    <property type="evidence" value="ECO:0007669"/>
    <property type="project" value="UniProtKB-EC"/>
</dbReference>
<dbReference type="InterPro" id="IPR011603">
    <property type="entry name" value="2oxoglutarate_DH_E1"/>
</dbReference>
<evidence type="ECO:0000313" key="10">
    <source>
        <dbReference type="EMBL" id="HIX62763.1"/>
    </source>
</evidence>
<dbReference type="Gene3D" id="1.10.287.1150">
    <property type="entry name" value="TPP helical domain"/>
    <property type="match status" value="1"/>
</dbReference>
<evidence type="ECO:0000256" key="3">
    <source>
        <dbReference type="ARBA" id="ARBA00006936"/>
    </source>
</evidence>
<organism evidence="10 11">
    <name type="scientific">Candidatus Halomonas stercoripullorum</name>
    <dbReference type="NCBI Taxonomy" id="2838617"/>
    <lineage>
        <taxon>Bacteria</taxon>
        <taxon>Pseudomonadati</taxon>
        <taxon>Pseudomonadota</taxon>
        <taxon>Gammaproteobacteria</taxon>
        <taxon>Oceanospirillales</taxon>
        <taxon>Halomonadaceae</taxon>
        <taxon>Halomonas</taxon>
    </lineage>
</organism>
<evidence type="ECO:0000256" key="8">
    <source>
        <dbReference type="ARBA" id="ARBA00030680"/>
    </source>
</evidence>
<feature type="domain" description="2-oxoglutarate dehydrogenase E1 component N-terminal" evidence="9">
    <location>
        <begin position="12"/>
        <end position="51"/>
    </location>
</feature>
<gene>
    <name evidence="10" type="ORF">H9854_11080</name>
</gene>
<dbReference type="InterPro" id="IPR029061">
    <property type="entry name" value="THDP-binding"/>
</dbReference>
<evidence type="ECO:0000256" key="7">
    <source>
        <dbReference type="ARBA" id="ARBA00023052"/>
    </source>
</evidence>
<protein>
    <recommendedName>
        <fullName evidence="5">2-oxoglutarate dehydrogenase E1 component</fullName>
        <ecNumber evidence="4">1.2.4.2</ecNumber>
    </recommendedName>
    <alternativeName>
        <fullName evidence="8">Alpha-ketoglutarate dehydrogenase</fullName>
    </alternativeName>
</protein>
<evidence type="ECO:0000256" key="5">
    <source>
        <dbReference type="ARBA" id="ARBA00013321"/>
    </source>
</evidence>